<evidence type="ECO:0000313" key="2">
    <source>
        <dbReference type="Proteomes" id="UP000270834"/>
    </source>
</evidence>
<accession>A0A3M5EHZ0</accession>
<dbReference type="Proteomes" id="UP000270834">
    <property type="component" value="Unassembled WGS sequence"/>
</dbReference>
<dbReference type="PANTHER" id="PTHR11265:SF0">
    <property type="entry name" value="12S RRNA N4-METHYLCYTIDINE METHYLTRANSFERASE"/>
    <property type="match status" value="1"/>
</dbReference>
<dbReference type="InterPro" id="IPR002903">
    <property type="entry name" value="RsmH"/>
</dbReference>
<dbReference type="SUPFAM" id="SSF53335">
    <property type="entry name" value="S-adenosyl-L-methionine-dependent methyltransferases"/>
    <property type="match status" value="1"/>
</dbReference>
<dbReference type="Gene3D" id="3.40.50.150">
    <property type="entry name" value="Vaccinia Virus protein VP39"/>
    <property type="match status" value="1"/>
</dbReference>
<dbReference type="Pfam" id="PF01795">
    <property type="entry name" value="Methyltransf_5"/>
    <property type="match status" value="1"/>
</dbReference>
<dbReference type="GO" id="GO:0005737">
    <property type="term" value="C:cytoplasm"/>
    <property type="evidence" value="ECO:0007669"/>
    <property type="project" value="TreeGrafter"/>
</dbReference>
<proteinExistence type="predicted"/>
<reference evidence="1 2" key="1">
    <citation type="submission" date="2018-08" db="EMBL/GenBank/DDBJ databases">
        <title>Recombination of ecologically and evolutionarily significant loci maintains genetic cohesion in the Pseudomonas syringae species complex.</title>
        <authorList>
            <person name="Dillon M."/>
            <person name="Thakur S."/>
            <person name="Almeida R.N.D."/>
            <person name="Weir B.S."/>
            <person name="Guttman D.S."/>
        </authorList>
    </citation>
    <scope>NUCLEOTIDE SEQUENCE [LARGE SCALE GENOMIC DNA]</scope>
    <source>
        <strain evidence="1 2">ICMP 7846</strain>
    </source>
</reference>
<organism evidence="1 2">
    <name type="scientific">Pseudomonas aeruginosa</name>
    <dbReference type="NCBI Taxonomy" id="287"/>
    <lineage>
        <taxon>Bacteria</taxon>
        <taxon>Pseudomonadati</taxon>
        <taxon>Pseudomonadota</taxon>
        <taxon>Gammaproteobacteria</taxon>
        <taxon>Pseudomonadales</taxon>
        <taxon>Pseudomonadaceae</taxon>
        <taxon>Pseudomonas</taxon>
    </lineage>
</organism>
<protein>
    <recommendedName>
        <fullName evidence="3">16S rRNA (Cytosine(1402)-N(4))-methyltransferase</fullName>
    </recommendedName>
</protein>
<dbReference type="GO" id="GO:0071424">
    <property type="term" value="F:rRNA (cytosine-N4-)-methyltransferase activity"/>
    <property type="evidence" value="ECO:0007669"/>
    <property type="project" value="TreeGrafter"/>
</dbReference>
<dbReference type="AlphaFoldDB" id="A0A3M5EHZ0"/>
<dbReference type="GO" id="GO:0070475">
    <property type="term" value="P:rRNA base methylation"/>
    <property type="evidence" value="ECO:0007669"/>
    <property type="project" value="TreeGrafter"/>
</dbReference>
<dbReference type="InterPro" id="IPR029063">
    <property type="entry name" value="SAM-dependent_MTases_sf"/>
</dbReference>
<dbReference type="EMBL" id="RBSQ01000293">
    <property type="protein sequence ID" value="RMS61244.1"/>
    <property type="molecule type" value="Genomic_DNA"/>
</dbReference>
<sequence>MNATYRHITVLLEEAVSALAPREDGCYLDGTFGRGGHSRALLEKLGTGGRLLGFDKDPQAIQTGKALAAEDGRFVPRPQERPVTKFERRGERLGHGVWDLKFERVD</sequence>
<evidence type="ECO:0008006" key="3">
    <source>
        <dbReference type="Google" id="ProtNLM"/>
    </source>
</evidence>
<comment type="caution">
    <text evidence="1">The sequence shown here is derived from an EMBL/GenBank/DDBJ whole genome shotgun (WGS) entry which is preliminary data.</text>
</comment>
<name>A0A3M5EHZ0_PSEAI</name>
<gene>
    <name evidence="1" type="ORF">ALP65_03116</name>
</gene>
<dbReference type="PANTHER" id="PTHR11265">
    <property type="entry name" value="S-ADENOSYL-METHYLTRANSFERASE MRAW"/>
    <property type="match status" value="1"/>
</dbReference>
<evidence type="ECO:0000313" key="1">
    <source>
        <dbReference type="EMBL" id="RMS61244.1"/>
    </source>
</evidence>